<gene>
    <name evidence="9" type="primary">hemA</name>
    <name evidence="14" type="ORF">H6G94_35175</name>
</gene>
<feature type="domain" description="Glutamyl-tRNA reductase N-terminal" evidence="13">
    <location>
        <begin position="6"/>
        <end position="156"/>
    </location>
</feature>
<proteinExistence type="inferred from homology"/>
<keyword evidence="15" id="KW-1185">Reference proteome</keyword>
<keyword evidence="5 9" id="KW-0560">Oxidoreductase</keyword>
<feature type="binding site" evidence="9">
    <location>
        <position position="109"/>
    </location>
    <ligand>
        <name>substrate</name>
    </ligand>
</feature>
<dbReference type="SUPFAM" id="SSF51735">
    <property type="entry name" value="NAD(P)-binding Rossmann-fold domains"/>
    <property type="match status" value="1"/>
</dbReference>
<feature type="domain" description="Quinate/shikimate 5-dehydrogenase/glutamyl-tRNA reductase" evidence="12">
    <location>
        <begin position="171"/>
        <end position="307"/>
    </location>
</feature>
<comment type="similarity">
    <text evidence="2 9 10">Belongs to the glutamyl-tRNA reductase family.</text>
</comment>
<dbReference type="Gene3D" id="3.30.460.30">
    <property type="entry name" value="Glutamyl-tRNA reductase, N-terminal domain"/>
    <property type="match status" value="1"/>
</dbReference>
<evidence type="ECO:0000256" key="1">
    <source>
        <dbReference type="ARBA" id="ARBA00005059"/>
    </source>
</evidence>
<dbReference type="Pfam" id="PF05201">
    <property type="entry name" value="GlutR_N"/>
    <property type="match status" value="1"/>
</dbReference>
<dbReference type="RefSeq" id="WP_190952852.1">
    <property type="nucleotide sequence ID" value="NZ_JACJTC010000051.1"/>
</dbReference>
<evidence type="ECO:0000256" key="6">
    <source>
        <dbReference type="ARBA" id="ARBA00023171"/>
    </source>
</evidence>
<dbReference type="Pfam" id="PF00745">
    <property type="entry name" value="GlutR_dimer"/>
    <property type="match status" value="1"/>
</dbReference>
<evidence type="ECO:0000256" key="10">
    <source>
        <dbReference type="RuleBase" id="RU000584"/>
    </source>
</evidence>
<feature type="site" description="Important for activity" evidence="9">
    <location>
        <position position="99"/>
    </location>
</feature>
<dbReference type="InterPro" id="IPR015896">
    <property type="entry name" value="4pyrrol_synth_GluRdtase_dimer"/>
</dbReference>
<comment type="domain">
    <text evidence="9">Possesses an unusual extended V-shaped dimeric structure with each monomer consisting of three distinct domains arranged along a curved 'spinal' alpha-helix. The N-terminal catalytic domain specifically recognizes the glutamate moiety of the substrate. The second domain is the NADPH-binding domain, and the third C-terminal domain is responsible for dimerization.</text>
</comment>
<dbReference type="InterPro" id="IPR018214">
    <property type="entry name" value="GluRdtase_CS"/>
</dbReference>
<dbReference type="GO" id="GO:0008883">
    <property type="term" value="F:glutamyl-tRNA reductase activity"/>
    <property type="evidence" value="ECO:0007669"/>
    <property type="project" value="UniProtKB-EC"/>
</dbReference>
<keyword evidence="4 9" id="KW-0521">NADP</keyword>
<evidence type="ECO:0000313" key="14">
    <source>
        <dbReference type="EMBL" id="MBD2616409.1"/>
    </source>
</evidence>
<reference evidence="14 15" key="1">
    <citation type="journal article" date="2020" name="ISME J.">
        <title>Comparative genomics reveals insights into cyanobacterial evolution and habitat adaptation.</title>
        <authorList>
            <person name="Chen M.Y."/>
            <person name="Teng W.K."/>
            <person name="Zhao L."/>
            <person name="Hu C.X."/>
            <person name="Zhou Y.K."/>
            <person name="Han B.P."/>
            <person name="Song L.R."/>
            <person name="Shu W.S."/>
        </authorList>
    </citation>
    <scope>NUCLEOTIDE SEQUENCE [LARGE SCALE GENOMIC DNA]</scope>
    <source>
        <strain evidence="14 15">FACHB-252</strain>
    </source>
</reference>
<evidence type="ECO:0000256" key="8">
    <source>
        <dbReference type="ARBA" id="ARBA00047464"/>
    </source>
</evidence>
<dbReference type="Proteomes" id="UP000606396">
    <property type="component" value="Unassembled WGS sequence"/>
</dbReference>
<name>A0ABR8HMI0_NOSPU</name>
<evidence type="ECO:0000256" key="9">
    <source>
        <dbReference type="HAMAP-Rule" id="MF_00087"/>
    </source>
</evidence>
<evidence type="ECO:0000259" key="11">
    <source>
        <dbReference type="Pfam" id="PF00745"/>
    </source>
</evidence>
<accession>A0ABR8HMI0</accession>
<comment type="miscellaneous">
    <text evidence="9">During catalysis, the active site Cys acts as a nucleophile attacking the alpha-carbonyl group of tRNA-bound glutamate with the formation of a thioester intermediate between enzyme and glutamate, and the concomitant release of tRNA(Glu). The thioester intermediate is finally reduced by direct hydride transfer from NADPH, to form the product GSA.</text>
</comment>
<comment type="caution">
    <text evidence="14">The sequence shown here is derived from an EMBL/GenBank/DDBJ whole genome shotgun (WGS) entry which is preliminary data.</text>
</comment>
<dbReference type="Gene3D" id="3.40.50.720">
    <property type="entry name" value="NAD(P)-binding Rossmann-like Domain"/>
    <property type="match status" value="1"/>
</dbReference>
<dbReference type="Pfam" id="PF01488">
    <property type="entry name" value="Shikimate_DH"/>
    <property type="match status" value="1"/>
</dbReference>
<dbReference type="PANTHER" id="PTHR43120">
    <property type="entry name" value="GLUTAMYL-TRNA REDUCTASE 1, CHLOROPLASTIC"/>
    <property type="match status" value="1"/>
</dbReference>
<evidence type="ECO:0000256" key="4">
    <source>
        <dbReference type="ARBA" id="ARBA00022857"/>
    </source>
</evidence>
<dbReference type="EMBL" id="JACJTC010000051">
    <property type="protein sequence ID" value="MBD2616409.1"/>
    <property type="molecule type" value="Genomic_DNA"/>
</dbReference>
<dbReference type="InterPro" id="IPR036453">
    <property type="entry name" value="GluRdtase_dimer_dom_sf"/>
</dbReference>
<feature type="binding site" evidence="9">
    <location>
        <begin position="114"/>
        <end position="116"/>
    </location>
    <ligand>
        <name>substrate</name>
    </ligand>
</feature>
<dbReference type="InterPro" id="IPR015895">
    <property type="entry name" value="4pyrrol_synth_GluRdtase_N"/>
</dbReference>
<dbReference type="InterPro" id="IPR006151">
    <property type="entry name" value="Shikm_DH/Glu-tRNA_Rdtase"/>
</dbReference>
<comment type="catalytic activity">
    <reaction evidence="8 9 10">
        <text>(S)-4-amino-5-oxopentanoate + tRNA(Glu) + NADP(+) = L-glutamyl-tRNA(Glu) + NADPH + H(+)</text>
        <dbReference type="Rhea" id="RHEA:12344"/>
        <dbReference type="Rhea" id="RHEA-COMP:9663"/>
        <dbReference type="Rhea" id="RHEA-COMP:9680"/>
        <dbReference type="ChEBI" id="CHEBI:15378"/>
        <dbReference type="ChEBI" id="CHEBI:57501"/>
        <dbReference type="ChEBI" id="CHEBI:57783"/>
        <dbReference type="ChEBI" id="CHEBI:58349"/>
        <dbReference type="ChEBI" id="CHEBI:78442"/>
        <dbReference type="ChEBI" id="CHEBI:78520"/>
        <dbReference type="EC" id="1.2.1.70"/>
    </reaction>
</comment>
<dbReference type="EC" id="1.2.1.70" evidence="3 9"/>
<evidence type="ECO:0000313" key="15">
    <source>
        <dbReference type="Proteomes" id="UP000606396"/>
    </source>
</evidence>
<evidence type="ECO:0000259" key="12">
    <source>
        <dbReference type="Pfam" id="PF01488"/>
    </source>
</evidence>
<dbReference type="CDD" id="cd05213">
    <property type="entry name" value="NAD_bind_Glutamyl_tRNA_reduct"/>
    <property type="match status" value="1"/>
</dbReference>
<dbReference type="InterPro" id="IPR036291">
    <property type="entry name" value="NAD(P)-bd_dom_sf"/>
</dbReference>
<dbReference type="InterPro" id="IPR036343">
    <property type="entry name" value="GluRdtase_N_sf"/>
</dbReference>
<comment type="subunit">
    <text evidence="9">Homodimer.</text>
</comment>
<evidence type="ECO:0000256" key="2">
    <source>
        <dbReference type="ARBA" id="ARBA00005916"/>
    </source>
</evidence>
<dbReference type="PROSITE" id="PS00747">
    <property type="entry name" value="GLUTR"/>
    <property type="match status" value="1"/>
</dbReference>
<keyword evidence="7 9" id="KW-0627">Porphyrin biosynthesis</keyword>
<dbReference type="InterPro" id="IPR000343">
    <property type="entry name" value="4pyrrol_synth_GluRdtase"/>
</dbReference>
<dbReference type="NCBIfam" id="NF000744">
    <property type="entry name" value="PRK00045.1-3"/>
    <property type="match status" value="1"/>
</dbReference>
<feature type="binding site" evidence="9">
    <location>
        <begin position="189"/>
        <end position="194"/>
    </location>
    <ligand>
        <name>NADP(+)</name>
        <dbReference type="ChEBI" id="CHEBI:58349"/>
    </ligand>
</feature>
<dbReference type="PANTHER" id="PTHR43120:SF1">
    <property type="entry name" value="GLUTAMYL-TRNA REDUCTASE 1, CHLOROPLASTIC"/>
    <property type="match status" value="1"/>
</dbReference>
<organism evidence="14 15">
    <name type="scientific">Nostoc punctiforme FACHB-252</name>
    <dbReference type="NCBI Taxonomy" id="1357509"/>
    <lineage>
        <taxon>Bacteria</taxon>
        <taxon>Bacillati</taxon>
        <taxon>Cyanobacteriota</taxon>
        <taxon>Cyanophyceae</taxon>
        <taxon>Nostocales</taxon>
        <taxon>Nostocaceae</taxon>
        <taxon>Nostoc</taxon>
    </lineage>
</organism>
<sequence length="428" mass="47845">MNIAVVGLSHKTAPVEVREKLSIPEPQIESAIAHLTSYPHIDEVAILSTCNRLEIYIVTSETDQGIREVTQFLAEHSKLPVTSLRQHLFMLLHDDAVMHVMRVAGGLDSLVLGEGQILAQVKTTHKLGQQYNGIKTILNRLFKQALTAGKRVRTETSIGTGAVSISSAAVELAQMKVANLAACRVAILGAGKMSRLLVQHLISKGAVEISIVNRSRERAQELAKQFPEQPIKIHILSEMMTVIADSDLVFTSTSATEPILDRAKLEMVLEAQRSLMLFDISVPRNVDADVNELTNVQAYNVDDLKAVVAQNYESRRKIAQEAERLLEEEVEAFDVWWRSLETVTTISCLRNKVETIREQELEKALSRLGSEFAEKHQEVIEALTRGIVNKILHDPMVQLRSQQDVEARRRCMQTLQMLFNLDAGEQFS</sequence>
<feature type="active site" description="Nucleophile" evidence="9">
    <location>
        <position position="50"/>
    </location>
</feature>
<protein>
    <recommendedName>
        <fullName evidence="3 9">Glutamyl-tRNA reductase</fullName>
        <shortName evidence="9">GluTR</shortName>
        <ecNumber evidence="3 9">1.2.1.70</ecNumber>
    </recommendedName>
</protein>
<evidence type="ECO:0000259" key="13">
    <source>
        <dbReference type="Pfam" id="PF05201"/>
    </source>
</evidence>
<evidence type="ECO:0000256" key="7">
    <source>
        <dbReference type="ARBA" id="ARBA00023244"/>
    </source>
</evidence>
<dbReference type="NCBIfam" id="TIGR01035">
    <property type="entry name" value="hemA"/>
    <property type="match status" value="1"/>
</dbReference>
<dbReference type="HAMAP" id="MF_00087">
    <property type="entry name" value="Glu_tRNA_reductase"/>
    <property type="match status" value="1"/>
</dbReference>
<feature type="binding site" evidence="9">
    <location>
        <position position="120"/>
    </location>
    <ligand>
        <name>substrate</name>
    </ligand>
</feature>
<dbReference type="SUPFAM" id="SSF69075">
    <property type="entry name" value="Glutamyl tRNA-reductase dimerization domain"/>
    <property type="match status" value="1"/>
</dbReference>
<dbReference type="SUPFAM" id="SSF69742">
    <property type="entry name" value="Glutamyl tRNA-reductase catalytic, N-terminal domain"/>
    <property type="match status" value="1"/>
</dbReference>
<dbReference type="PIRSF" id="PIRSF000445">
    <property type="entry name" value="4pyrrol_synth_GluRdtase"/>
    <property type="match status" value="1"/>
</dbReference>
<comment type="pathway">
    <text evidence="1 9 10">Porphyrin-containing compound metabolism; protoporphyrin-IX biosynthesis; 5-aminolevulinate from L-glutamyl-tRNA(Glu): step 1/2.</text>
</comment>
<feature type="binding site" evidence="9">
    <location>
        <begin position="49"/>
        <end position="52"/>
    </location>
    <ligand>
        <name>substrate</name>
    </ligand>
</feature>
<comment type="function">
    <text evidence="9">Catalyzes the NADPH-dependent reduction of glutamyl-tRNA(Glu) to glutamate 1-semialdehyde (GSA).</text>
</comment>
<feature type="domain" description="Tetrapyrrole biosynthesis glutamyl-tRNA reductase dimerisation" evidence="11">
    <location>
        <begin position="321"/>
        <end position="421"/>
    </location>
</feature>
<keyword evidence="6" id="KW-0149">Chlorophyll biosynthesis</keyword>
<evidence type="ECO:0000256" key="3">
    <source>
        <dbReference type="ARBA" id="ARBA00012970"/>
    </source>
</evidence>
<evidence type="ECO:0000256" key="5">
    <source>
        <dbReference type="ARBA" id="ARBA00023002"/>
    </source>
</evidence>